<evidence type="ECO:0000313" key="10">
    <source>
        <dbReference type="Proteomes" id="UP000002019"/>
    </source>
</evidence>
<keyword evidence="10" id="KW-1185">Reference proteome</keyword>
<dbReference type="STRING" id="459349.CLOAM0931"/>
<comment type="subcellular location">
    <subcellularLocation>
        <location evidence="6">Cytoplasm</location>
    </subcellularLocation>
</comment>
<evidence type="ECO:0000259" key="8">
    <source>
        <dbReference type="Pfam" id="PF20772"/>
    </source>
</evidence>
<dbReference type="AlphaFoldDB" id="B0VHI9"/>
<proteinExistence type="inferred from homology"/>
<evidence type="ECO:0000256" key="4">
    <source>
        <dbReference type="ARBA" id="ARBA00023125"/>
    </source>
</evidence>
<keyword evidence="4 6" id="KW-0238">DNA-binding</keyword>
<dbReference type="NCBIfam" id="NF001030">
    <property type="entry name" value="PRK00110.1"/>
    <property type="match status" value="1"/>
</dbReference>
<evidence type="ECO:0000256" key="6">
    <source>
        <dbReference type="HAMAP-Rule" id="MF_00693"/>
    </source>
</evidence>
<dbReference type="InterPro" id="IPR026564">
    <property type="entry name" value="Transcrip_reg_TACO1-like_dom3"/>
</dbReference>
<dbReference type="InterPro" id="IPR048300">
    <property type="entry name" value="TACO1_YebC-like_2nd/3rd_dom"/>
</dbReference>
<feature type="domain" description="TACO1/YebC-like N-terminal" evidence="8">
    <location>
        <begin position="5"/>
        <end position="76"/>
    </location>
</feature>
<name>B0VHI9_CLOAI</name>
<dbReference type="InterPro" id="IPR002876">
    <property type="entry name" value="Transcrip_reg_TACO1-like"/>
</dbReference>
<dbReference type="NCBIfam" id="TIGR01033">
    <property type="entry name" value="YebC/PmpR family DNA-binding transcriptional regulator"/>
    <property type="match status" value="1"/>
</dbReference>
<keyword evidence="5 6" id="KW-0804">Transcription</keyword>
<evidence type="ECO:0000313" key="9">
    <source>
        <dbReference type="EMBL" id="CAO80804.1"/>
    </source>
</evidence>
<dbReference type="SUPFAM" id="SSF75625">
    <property type="entry name" value="YebC-like"/>
    <property type="match status" value="1"/>
</dbReference>
<dbReference type="InterPro" id="IPR017856">
    <property type="entry name" value="Integrase-like_N"/>
</dbReference>
<dbReference type="Proteomes" id="UP000002019">
    <property type="component" value="Chromosome"/>
</dbReference>
<dbReference type="NCBIfam" id="NF009044">
    <property type="entry name" value="PRK12378.1"/>
    <property type="match status" value="1"/>
</dbReference>
<sequence>MSGHNKWSSIKHKKGAADAKRGKVFTRLVKEIILAAKTGGGDPDMNPRLRTAINTAKENNMPKENIERAIKRGTGEIEGAAYEEVIYEGYGHNGVGIVVEVMTDNKKRSVSELRHTFSKYGGNLAETGSVAWNFEQKGFFNVPSAGLDEDEFMLKALEAGADDVELNEDNFDVYTSPTDFHIVIGNLEKEGYPIHNAELTRVPKNTIAVDDDTAEKLMRLIESLEELDDVQKVYANFEVSDEVMEKLSQA</sequence>
<evidence type="ECO:0000259" key="7">
    <source>
        <dbReference type="Pfam" id="PF01709"/>
    </source>
</evidence>
<protein>
    <recommendedName>
        <fullName evidence="6">Probable transcriptional regulatory protein CLOAM0931</fullName>
    </recommendedName>
</protein>
<organism evidence="9 10">
    <name type="scientific">Cloacimonas acidaminovorans (strain Evry)</name>
    <dbReference type="NCBI Taxonomy" id="459349"/>
    <lineage>
        <taxon>Bacteria</taxon>
        <taxon>Pseudomonadati</taxon>
        <taxon>Candidatus Cloacimonadota</taxon>
        <taxon>Candidatus Cloacimonadia</taxon>
        <taxon>Candidatus Cloacimonadales</taxon>
        <taxon>Candidatus Cloacimonadaceae</taxon>
        <taxon>Candidatus Cloacimonas</taxon>
    </lineage>
</organism>
<dbReference type="Pfam" id="PF20772">
    <property type="entry name" value="TACO1_YebC_N"/>
    <property type="match status" value="1"/>
</dbReference>
<evidence type="ECO:0000256" key="2">
    <source>
        <dbReference type="ARBA" id="ARBA00022490"/>
    </source>
</evidence>
<dbReference type="PANTHER" id="PTHR12532:SF6">
    <property type="entry name" value="TRANSCRIPTIONAL REGULATORY PROTEIN YEBC-RELATED"/>
    <property type="match status" value="1"/>
</dbReference>
<dbReference type="GO" id="GO:0006355">
    <property type="term" value="P:regulation of DNA-templated transcription"/>
    <property type="evidence" value="ECO:0007669"/>
    <property type="project" value="UniProtKB-UniRule"/>
</dbReference>
<evidence type="ECO:0000256" key="1">
    <source>
        <dbReference type="ARBA" id="ARBA00008724"/>
    </source>
</evidence>
<dbReference type="GO" id="GO:0003677">
    <property type="term" value="F:DNA binding"/>
    <property type="evidence" value="ECO:0007669"/>
    <property type="project" value="UniProtKB-UniRule"/>
</dbReference>
<dbReference type="InterPro" id="IPR049083">
    <property type="entry name" value="TACO1_YebC_N"/>
</dbReference>
<dbReference type="HOGENOM" id="CLU_062974_2_2_0"/>
<dbReference type="Pfam" id="PF01709">
    <property type="entry name" value="Transcrip_reg"/>
    <property type="match status" value="1"/>
</dbReference>
<keyword evidence="2 6" id="KW-0963">Cytoplasm</keyword>
<dbReference type="RefSeq" id="WP_015424662.1">
    <property type="nucleotide sequence ID" value="NC_020449.1"/>
</dbReference>
<feature type="domain" description="TACO1/YebC-like second and third" evidence="7">
    <location>
        <begin position="82"/>
        <end position="237"/>
    </location>
</feature>
<dbReference type="Gene3D" id="3.30.70.980">
    <property type="match status" value="2"/>
</dbReference>
<evidence type="ECO:0000256" key="3">
    <source>
        <dbReference type="ARBA" id="ARBA00023015"/>
    </source>
</evidence>
<dbReference type="OrthoDB" id="9781053at2"/>
<dbReference type="FunFam" id="3.30.70.980:FF:000002">
    <property type="entry name" value="Probable transcriptional regulatory protein YebC"/>
    <property type="match status" value="1"/>
</dbReference>
<dbReference type="EMBL" id="CU466930">
    <property type="protein sequence ID" value="CAO80804.1"/>
    <property type="molecule type" value="Genomic_DNA"/>
</dbReference>
<gene>
    <name evidence="9" type="primary">yebC</name>
    <name evidence="9" type="ordered locus">CLOAM0931</name>
</gene>
<dbReference type="Gene3D" id="1.10.10.200">
    <property type="match status" value="1"/>
</dbReference>
<dbReference type="KEGG" id="caci:CLOAM0931"/>
<dbReference type="eggNOG" id="COG0217">
    <property type="taxonomic scope" value="Bacteria"/>
</dbReference>
<evidence type="ECO:0000256" key="5">
    <source>
        <dbReference type="ARBA" id="ARBA00023163"/>
    </source>
</evidence>
<dbReference type="InterPro" id="IPR029072">
    <property type="entry name" value="YebC-like"/>
</dbReference>
<keyword evidence="3 6" id="KW-0805">Transcription regulation</keyword>
<accession>B0VHI9</accession>
<comment type="similarity">
    <text evidence="1 6">Belongs to the TACO1 family.</text>
</comment>
<dbReference type="FunFam" id="1.10.10.200:FF:000002">
    <property type="entry name" value="Probable transcriptional regulatory protein CLM62_37755"/>
    <property type="match status" value="1"/>
</dbReference>
<reference evidence="9 10" key="1">
    <citation type="journal article" date="2008" name="J. Bacteriol.">
        <title>'Candidatus Cloacamonas acidaminovorans': genome sequence reconstruction provides a first glimpse of a new bacterial division.</title>
        <authorList>
            <person name="Pelletier E."/>
            <person name="Kreimeyer A."/>
            <person name="Bocs S."/>
            <person name="Rouy Z."/>
            <person name="Gyapay G."/>
            <person name="Chouari R."/>
            <person name="Riviere D."/>
            <person name="Ganesan A."/>
            <person name="Daegelen P."/>
            <person name="Sghir A."/>
            <person name="Cohen G.N."/>
            <person name="Medigue C."/>
            <person name="Weissenbach J."/>
            <person name="Le Paslier D."/>
        </authorList>
    </citation>
    <scope>NUCLEOTIDE SEQUENCE [LARGE SCALE GENOMIC DNA]</scope>
    <source>
        <strain evidence="10">Evry</strain>
    </source>
</reference>
<dbReference type="HAMAP" id="MF_00693">
    <property type="entry name" value="Transcrip_reg_TACO1"/>
    <property type="match status" value="1"/>
</dbReference>
<dbReference type="PANTHER" id="PTHR12532">
    <property type="entry name" value="TRANSLATIONAL ACTIVATOR OF CYTOCHROME C OXIDASE 1"/>
    <property type="match status" value="1"/>
</dbReference>
<dbReference type="GO" id="GO:0005829">
    <property type="term" value="C:cytosol"/>
    <property type="evidence" value="ECO:0007669"/>
    <property type="project" value="TreeGrafter"/>
</dbReference>